<dbReference type="EMBL" id="JBFCZG010000003">
    <property type="protein sequence ID" value="KAL3424227.1"/>
    <property type="molecule type" value="Genomic_DNA"/>
</dbReference>
<evidence type="ECO:0000259" key="4">
    <source>
        <dbReference type="PROSITE" id="PS50018"/>
    </source>
</evidence>
<proteinExistence type="predicted"/>
<dbReference type="PANTHER" id="PTHR10194">
    <property type="entry name" value="RAS GTPASE-ACTIVATING PROTEINS"/>
    <property type="match status" value="1"/>
</dbReference>
<evidence type="ECO:0000313" key="6">
    <source>
        <dbReference type="Proteomes" id="UP001629113"/>
    </source>
</evidence>
<dbReference type="SUPFAM" id="SSF48350">
    <property type="entry name" value="GTPase activation domain, GAP"/>
    <property type="match status" value="1"/>
</dbReference>
<gene>
    <name evidence="5" type="ORF">PVAG01_03508</name>
</gene>
<feature type="region of interest" description="Disordered" evidence="2">
    <location>
        <begin position="1125"/>
        <end position="1144"/>
    </location>
</feature>
<keyword evidence="1" id="KW-0343">GTPase activation</keyword>
<evidence type="ECO:0000259" key="3">
    <source>
        <dbReference type="PROSITE" id="PS50004"/>
    </source>
</evidence>
<evidence type="ECO:0000256" key="2">
    <source>
        <dbReference type="SAM" id="MobiDB-lite"/>
    </source>
</evidence>
<dbReference type="Proteomes" id="UP001629113">
    <property type="component" value="Unassembled WGS sequence"/>
</dbReference>
<feature type="compositionally biased region" description="Low complexity" evidence="2">
    <location>
        <begin position="1213"/>
        <end position="1222"/>
    </location>
</feature>
<evidence type="ECO:0000256" key="1">
    <source>
        <dbReference type="ARBA" id="ARBA00022468"/>
    </source>
</evidence>
<dbReference type="InterPro" id="IPR000008">
    <property type="entry name" value="C2_dom"/>
</dbReference>
<feature type="region of interest" description="Disordered" evidence="2">
    <location>
        <begin position="20"/>
        <end position="233"/>
    </location>
</feature>
<dbReference type="CDD" id="cd05137">
    <property type="entry name" value="RasGAP_CLA2_BUD2"/>
    <property type="match status" value="1"/>
</dbReference>
<feature type="compositionally biased region" description="Polar residues" evidence="2">
    <location>
        <begin position="20"/>
        <end position="29"/>
    </location>
</feature>
<dbReference type="PROSITE" id="PS00509">
    <property type="entry name" value="RAS_GTPASE_ACTIV_1"/>
    <property type="match status" value="1"/>
</dbReference>
<dbReference type="PROSITE" id="PS50004">
    <property type="entry name" value="C2"/>
    <property type="match status" value="1"/>
</dbReference>
<dbReference type="Gene3D" id="2.60.40.150">
    <property type="entry name" value="C2 domain"/>
    <property type="match status" value="1"/>
</dbReference>
<dbReference type="InterPro" id="IPR039360">
    <property type="entry name" value="Ras_GTPase"/>
</dbReference>
<dbReference type="Pfam" id="PF00616">
    <property type="entry name" value="RasGAP"/>
    <property type="match status" value="2"/>
</dbReference>
<reference evidence="5 6" key="1">
    <citation type="submission" date="2024-06" db="EMBL/GenBank/DDBJ databases">
        <title>Complete genome of Phlyctema vagabunda strain 19-DSS-EL-015.</title>
        <authorList>
            <person name="Fiorenzani C."/>
        </authorList>
    </citation>
    <scope>NUCLEOTIDE SEQUENCE [LARGE SCALE GENOMIC DNA]</scope>
    <source>
        <strain evidence="5 6">19-DSS-EL-015</strain>
    </source>
</reference>
<feature type="domain" description="C2" evidence="3">
    <location>
        <begin position="533"/>
        <end position="688"/>
    </location>
</feature>
<feature type="compositionally biased region" description="Polar residues" evidence="2">
    <location>
        <begin position="175"/>
        <end position="194"/>
    </location>
</feature>
<name>A0ABR4PLL7_9HELO</name>
<feature type="domain" description="Ras-GAP" evidence="4">
    <location>
        <begin position="743"/>
        <end position="977"/>
    </location>
</feature>
<feature type="compositionally biased region" description="Polar residues" evidence="2">
    <location>
        <begin position="1184"/>
        <end position="1197"/>
    </location>
</feature>
<evidence type="ECO:0000313" key="5">
    <source>
        <dbReference type="EMBL" id="KAL3424227.1"/>
    </source>
</evidence>
<feature type="compositionally biased region" description="Polar residues" evidence="2">
    <location>
        <begin position="43"/>
        <end position="56"/>
    </location>
</feature>
<feature type="compositionally biased region" description="Polar residues" evidence="2">
    <location>
        <begin position="214"/>
        <end position="224"/>
    </location>
</feature>
<accession>A0ABR4PLL7</accession>
<dbReference type="Gene3D" id="1.10.506.10">
    <property type="entry name" value="GTPase Activation - p120gap, domain 1"/>
    <property type="match status" value="1"/>
</dbReference>
<dbReference type="InterPro" id="IPR001936">
    <property type="entry name" value="RasGAP_dom"/>
</dbReference>
<dbReference type="InterPro" id="IPR035892">
    <property type="entry name" value="C2_domain_sf"/>
</dbReference>
<dbReference type="SMART" id="SM00239">
    <property type="entry name" value="C2"/>
    <property type="match status" value="1"/>
</dbReference>
<feature type="compositionally biased region" description="Polar residues" evidence="2">
    <location>
        <begin position="1125"/>
        <end position="1135"/>
    </location>
</feature>
<dbReference type="PROSITE" id="PS50018">
    <property type="entry name" value="RAS_GTPASE_ACTIV_2"/>
    <property type="match status" value="1"/>
</dbReference>
<feature type="compositionally biased region" description="Basic and acidic residues" evidence="2">
    <location>
        <begin position="30"/>
        <end position="39"/>
    </location>
</feature>
<dbReference type="PANTHER" id="PTHR10194:SF60">
    <property type="entry name" value="RAS GTPASE-ACTIVATING PROTEIN RASKOL"/>
    <property type="match status" value="1"/>
</dbReference>
<dbReference type="InterPro" id="IPR023152">
    <property type="entry name" value="RasGAP_CS"/>
</dbReference>
<organism evidence="5 6">
    <name type="scientific">Phlyctema vagabunda</name>
    <dbReference type="NCBI Taxonomy" id="108571"/>
    <lineage>
        <taxon>Eukaryota</taxon>
        <taxon>Fungi</taxon>
        <taxon>Dikarya</taxon>
        <taxon>Ascomycota</taxon>
        <taxon>Pezizomycotina</taxon>
        <taxon>Leotiomycetes</taxon>
        <taxon>Helotiales</taxon>
        <taxon>Dermateaceae</taxon>
        <taxon>Phlyctema</taxon>
    </lineage>
</organism>
<dbReference type="SUPFAM" id="SSF49562">
    <property type="entry name" value="C2 domain (Calcium/lipid-binding domain, CaLB)"/>
    <property type="match status" value="1"/>
</dbReference>
<feature type="region of interest" description="Disordered" evidence="2">
    <location>
        <begin position="1165"/>
        <end position="1271"/>
    </location>
</feature>
<dbReference type="InterPro" id="IPR008936">
    <property type="entry name" value="Rho_GTPase_activation_prot"/>
</dbReference>
<comment type="caution">
    <text evidence="5">The sequence shown here is derived from an EMBL/GenBank/DDBJ whole genome shotgun (WGS) entry which is preliminary data.</text>
</comment>
<keyword evidence="6" id="KW-1185">Reference proteome</keyword>
<sequence length="1271" mass="142386">MDGRHNNLYVDKDAAMQEWQQNAAETLTRNLERPLESQRRRPSVQQGIVRNATPESPQEPDDILGVLESAGTPEYESVQTSPRSIPGGEKPKERRAGLVFEDSYDDTLEGIPGYSSRPGPPVSFSAHTRPRTRTMEEPSRPRSTSTSVSKSRHRIGSVHSTTSSYQEAEPRNALDASSLSTTQSNPQTNRQAQNSGSIKKKDGGKGRLIKRSSRPASPTPQNEIPTVDSLPVPVATSDANRTLILMRTLCGRMKGEAEYQAIEQGPWYPGICYIDEVKGSLMHEGDDRGPFHLIVIENLRGCRVKPIEVRETQTKYLEISNPAIGLLVRLQPKPLTDYDFWLAALLCWQQIRNGQGQISAPISSSPRMWDRMPRSEISRKHDSLSTINGGSREGNIIKVGKLLLWDKGAPSSPSAIVQPAITRDSKATSRSWRRVSCVLQDNGEFKLLTENDSTLICVIQLSQLSRFAIQRLDKSVLDEDYCIAIFPQYTPTSTTLSIFRPVYVSLESRTLFEVWFVLLRAFSIPEIYGPQQPTYEPELPDDTGATTDGMFRIEKSLSLRIIEAKFKKGAAKPESSHFGRHSRTPVDPSLGDYFVEVMLDGEIRARTMTKSDTTNPFWREDCEFHDLPGHFPRLSVILKRMDAPAMTIHGFLSSTSVHNLEQASETICGYVDIPIEKLERGRDLESWWPIIDESQEQIGEMYLKIRHNELVVLLAKDYQPISELLHRFSTGLTIQIGHVVGQDLRKLSEILMNIFQVSGHSAEWLMALAEDEIDGVGKETPVARLRWSKRIGSNESFGNVGDREATVREMGKSLSGEANLLFRGNSLLTQALDFHMRRLGKEYLADVLGPKIIEITTISVDCEVDPSRLAKEEDATKNWTQLVSLTTGIWDRIFASVTRCPPEIRALMKYIRAVAEDRYGDFLRTVQYTSVTGFLFLRFFCPAILNPKLFGLLRDHPQPKAQRALTLVAKSLQVLANLSTFGQKEEWMSPMNKFLAVHRQDMKDYIDGICSIPAERTTYAVPASYSTPITILARLPPTSREGFPSLPYLIDHARNFAALVKMWLESTSNFITPQSLQGELQEFNEHCVALQRRTDECLLQAEYGNISLEQIYPQWDMAANVESPSLRSPAMTNSPRPGDLGSEPEAVELHSPLWSEYTANITAGRRSQLGSRGSEVGRKERQSFWESTFGKDNSNHTPKSRRTSETDLPSQSPPSRGQSRNSGKQRSFLSGLRRKGTKDSGTTNLLSSPGALERDRDTSGTGWHTGNGGMI</sequence>
<protein>
    <submittedName>
        <fullName evidence="5">Inhibitory regulator protein BUD2/CLA2</fullName>
    </submittedName>
</protein>
<dbReference type="SMART" id="SM00323">
    <property type="entry name" value="RasGAP"/>
    <property type="match status" value="1"/>
</dbReference>